<dbReference type="Proteomes" id="UP000308600">
    <property type="component" value="Unassembled WGS sequence"/>
</dbReference>
<evidence type="ECO:0000313" key="2">
    <source>
        <dbReference type="Proteomes" id="UP000308600"/>
    </source>
</evidence>
<name>A0ACD3A7W9_9AGAR</name>
<proteinExistence type="predicted"/>
<gene>
    <name evidence="1" type="ORF">BDN72DRAFT_413821</name>
</gene>
<protein>
    <submittedName>
        <fullName evidence="1">Uncharacterized protein</fullName>
    </submittedName>
</protein>
<keyword evidence="2" id="KW-1185">Reference proteome</keyword>
<dbReference type="EMBL" id="ML208617">
    <property type="protein sequence ID" value="TFK61953.1"/>
    <property type="molecule type" value="Genomic_DNA"/>
</dbReference>
<evidence type="ECO:0000313" key="1">
    <source>
        <dbReference type="EMBL" id="TFK61953.1"/>
    </source>
</evidence>
<sequence length="116" mass="13317">MSRIVSSSKMCSHSSAGRVVARSTFLWRGTRELLVMGDSRYGCGQVRESALGGRLHYLHTASTRTIPTLTQHNIDRWILQSPSRKICLRGFNLLSQRTMTLHRIFYSYVRLGDLRF</sequence>
<accession>A0ACD3A7W9</accession>
<organism evidence="1 2">
    <name type="scientific">Pluteus cervinus</name>
    <dbReference type="NCBI Taxonomy" id="181527"/>
    <lineage>
        <taxon>Eukaryota</taxon>
        <taxon>Fungi</taxon>
        <taxon>Dikarya</taxon>
        <taxon>Basidiomycota</taxon>
        <taxon>Agaricomycotina</taxon>
        <taxon>Agaricomycetes</taxon>
        <taxon>Agaricomycetidae</taxon>
        <taxon>Agaricales</taxon>
        <taxon>Pluteineae</taxon>
        <taxon>Pluteaceae</taxon>
        <taxon>Pluteus</taxon>
    </lineage>
</organism>
<reference evidence="1 2" key="1">
    <citation type="journal article" date="2019" name="Nat. Ecol. Evol.">
        <title>Megaphylogeny resolves global patterns of mushroom evolution.</title>
        <authorList>
            <person name="Varga T."/>
            <person name="Krizsan K."/>
            <person name="Foldi C."/>
            <person name="Dima B."/>
            <person name="Sanchez-Garcia M."/>
            <person name="Sanchez-Ramirez S."/>
            <person name="Szollosi G.J."/>
            <person name="Szarkandi J.G."/>
            <person name="Papp V."/>
            <person name="Albert L."/>
            <person name="Andreopoulos W."/>
            <person name="Angelini C."/>
            <person name="Antonin V."/>
            <person name="Barry K.W."/>
            <person name="Bougher N.L."/>
            <person name="Buchanan P."/>
            <person name="Buyck B."/>
            <person name="Bense V."/>
            <person name="Catcheside P."/>
            <person name="Chovatia M."/>
            <person name="Cooper J."/>
            <person name="Damon W."/>
            <person name="Desjardin D."/>
            <person name="Finy P."/>
            <person name="Geml J."/>
            <person name="Haridas S."/>
            <person name="Hughes K."/>
            <person name="Justo A."/>
            <person name="Karasinski D."/>
            <person name="Kautmanova I."/>
            <person name="Kiss B."/>
            <person name="Kocsube S."/>
            <person name="Kotiranta H."/>
            <person name="LaButti K.M."/>
            <person name="Lechner B.E."/>
            <person name="Liimatainen K."/>
            <person name="Lipzen A."/>
            <person name="Lukacs Z."/>
            <person name="Mihaltcheva S."/>
            <person name="Morgado L.N."/>
            <person name="Niskanen T."/>
            <person name="Noordeloos M.E."/>
            <person name="Ohm R.A."/>
            <person name="Ortiz-Santana B."/>
            <person name="Ovrebo C."/>
            <person name="Racz N."/>
            <person name="Riley R."/>
            <person name="Savchenko A."/>
            <person name="Shiryaev A."/>
            <person name="Soop K."/>
            <person name="Spirin V."/>
            <person name="Szebenyi C."/>
            <person name="Tomsovsky M."/>
            <person name="Tulloss R.E."/>
            <person name="Uehling J."/>
            <person name="Grigoriev I.V."/>
            <person name="Vagvolgyi C."/>
            <person name="Papp T."/>
            <person name="Martin F.M."/>
            <person name="Miettinen O."/>
            <person name="Hibbett D.S."/>
            <person name="Nagy L.G."/>
        </authorList>
    </citation>
    <scope>NUCLEOTIDE SEQUENCE [LARGE SCALE GENOMIC DNA]</scope>
    <source>
        <strain evidence="1 2">NL-1719</strain>
    </source>
</reference>